<accession>A0A6C0HA18</accession>
<dbReference type="AlphaFoldDB" id="A0A6C0HA18"/>
<feature type="region of interest" description="Disordered" evidence="1">
    <location>
        <begin position="24"/>
        <end position="99"/>
    </location>
</feature>
<feature type="compositionally biased region" description="Basic and acidic residues" evidence="1">
    <location>
        <begin position="43"/>
        <end position="68"/>
    </location>
</feature>
<reference evidence="2" key="1">
    <citation type="journal article" date="2020" name="Nature">
        <title>Giant virus diversity and host interactions through global metagenomics.</title>
        <authorList>
            <person name="Schulz F."/>
            <person name="Roux S."/>
            <person name="Paez-Espino D."/>
            <person name="Jungbluth S."/>
            <person name="Walsh D.A."/>
            <person name="Denef V.J."/>
            <person name="McMahon K.D."/>
            <person name="Konstantinidis K.T."/>
            <person name="Eloe-Fadrosh E.A."/>
            <person name="Kyrpides N.C."/>
            <person name="Woyke T."/>
        </authorList>
    </citation>
    <scope>NUCLEOTIDE SEQUENCE</scope>
    <source>
        <strain evidence="2">GVMAG-M-3300023179-86</strain>
    </source>
</reference>
<proteinExistence type="predicted"/>
<organism evidence="2">
    <name type="scientific">viral metagenome</name>
    <dbReference type="NCBI Taxonomy" id="1070528"/>
    <lineage>
        <taxon>unclassified sequences</taxon>
        <taxon>metagenomes</taxon>
        <taxon>organismal metagenomes</taxon>
    </lineage>
</organism>
<feature type="compositionally biased region" description="Basic residues" evidence="1">
    <location>
        <begin position="69"/>
        <end position="99"/>
    </location>
</feature>
<evidence type="ECO:0000313" key="2">
    <source>
        <dbReference type="EMBL" id="QHT77339.1"/>
    </source>
</evidence>
<name>A0A6C0HA18_9ZZZZ</name>
<evidence type="ECO:0000256" key="1">
    <source>
        <dbReference type="SAM" id="MobiDB-lite"/>
    </source>
</evidence>
<dbReference type="EMBL" id="MN739917">
    <property type="protein sequence ID" value="QHT77339.1"/>
    <property type="molecule type" value="Genomic_DNA"/>
</dbReference>
<sequence>MPEIFKFFQYPTTTSKELEKFNTTIDTSKDKENKSQFVQRQTPEYKDYRDLPKPDEGELFKALHPDKGGRRHKKTQRRRKRKTQTQKRKHGKSKRRRRM</sequence>
<protein>
    <submittedName>
        <fullName evidence="2">Uncharacterized protein</fullName>
    </submittedName>
</protein>